<accession>A0ABD0KKJ3</accession>
<dbReference type="Proteomes" id="UP001519460">
    <property type="component" value="Unassembled WGS sequence"/>
</dbReference>
<evidence type="ECO:0000313" key="3">
    <source>
        <dbReference type="Proteomes" id="UP001519460"/>
    </source>
</evidence>
<dbReference type="AlphaFoldDB" id="A0ABD0KKJ3"/>
<comment type="caution">
    <text evidence="2">The sequence shown here is derived from an EMBL/GenBank/DDBJ whole genome shotgun (WGS) entry which is preliminary data.</text>
</comment>
<sequence length="142" mass="16321">MIRCSMYNTEFSPSRTNFIPHPPPRPVHQQTSRTLPPHHVVPDIPLHHQTQSIAPDNLPLESQHYPWRYRGRHTRSNHHKTAARGSIKRHVGLMQVPRAWRYVYWVLNVTLLQKATVCNTPASEVTKVYGIIAKRGEVIVAG</sequence>
<protein>
    <submittedName>
        <fullName evidence="2">Uncharacterized protein</fullName>
    </submittedName>
</protein>
<evidence type="ECO:0000313" key="2">
    <source>
        <dbReference type="EMBL" id="KAK7487567.1"/>
    </source>
</evidence>
<keyword evidence="3" id="KW-1185">Reference proteome</keyword>
<reference evidence="2 3" key="1">
    <citation type="journal article" date="2023" name="Sci. Data">
        <title>Genome assembly of the Korean intertidal mud-creeper Batillaria attramentaria.</title>
        <authorList>
            <person name="Patra A.K."/>
            <person name="Ho P.T."/>
            <person name="Jun S."/>
            <person name="Lee S.J."/>
            <person name="Kim Y."/>
            <person name="Won Y.J."/>
        </authorList>
    </citation>
    <scope>NUCLEOTIDE SEQUENCE [LARGE SCALE GENOMIC DNA]</scope>
    <source>
        <strain evidence="2">Wonlab-2016</strain>
    </source>
</reference>
<feature type="region of interest" description="Disordered" evidence="1">
    <location>
        <begin position="15"/>
        <end position="34"/>
    </location>
</feature>
<dbReference type="EMBL" id="JACVVK020000162">
    <property type="protein sequence ID" value="KAK7487567.1"/>
    <property type="molecule type" value="Genomic_DNA"/>
</dbReference>
<proteinExistence type="predicted"/>
<name>A0ABD0KKJ3_9CAEN</name>
<evidence type="ECO:0000256" key="1">
    <source>
        <dbReference type="SAM" id="MobiDB-lite"/>
    </source>
</evidence>
<gene>
    <name evidence="2" type="ORF">BaRGS_00021117</name>
</gene>
<feature type="non-terminal residue" evidence="2">
    <location>
        <position position="142"/>
    </location>
</feature>
<organism evidence="2 3">
    <name type="scientific">Batillaria attramentaria</name>
    <dbReference type="NCBI Taxonomy" id="370345"/>
    <lineage>
        <taxon>Eukaryota</taxon>
        <taxon>Metazoa</taxon>
        <taxon>Spiralia</taxon>
        <taxon>Lophotrochozoa</taxon>
        <taxon>Mollusca</taxon>
        <taxon>Gastropoda</taxon>
        <taxon>Caenogastropoda</taxon>
        <taxon>Sorbeoconcha</taxon>
        <taxon>Cerithioidea</taxon>
        <taxon>Batillariidae</taxon>
        <taxon>Batillaria</taxon>
    </lineage>
</organism>